<organism evidence="1 2">
    <name type="scientific">Engystomops pustulosus</name>
    <name type="common">Tungara frog</name>
    <name type="synonym">Physalaemus pustulosus</name>
    <dbReference type="NCBI Taxonomy" id="76066"/>
    <lineage>
        <taxon>Eukaryota</taxon>
        <taxon>Metazoa</taxon>
        <taxon>Chordata</taxon>
        <taxon>Craniata</taxon>
        <taxon>Vertebrata</taxon>
        <taxon>Euteleostomi</taxon>
        <taxon>Amphibia</taxon>
        <taxon>Batrachia</taxon>
        <taxon>Anura</taxon>
        <taxon>Neobatrachia</taxon>
        <taxon>Hyloidea</taxon>
        <taxon>Leptodactylidae</taxon>
        <taxon>Leiuperinae</taxon>
        <taxon>Engystomops</taxon>
    </lineage>
</organism>
<dbReference type="AlphaFoldDB" id="A0AAV6YNL9"/>
<dbReference type="Proteomes" id="UP000824782">
    <property type="component" value="Unassembled WGS sequence"/>
</dbReference>
<accession>A0AAV6YNL9</accession>
<evidence type="ECO:0000313" key="2">
    <source>
        <dbReference type="Proteomes" id="UP000824782"/>
    </source>
</evidence>
<comment type="caution">
    <text evidence="1">The sequence shown here is derived from an EMBL/GenBank/DDBJ whole genome shotgun (WGS) entry which is preliminary data.</text>
</comment>
<keyword evidence="2" id="KW-1185">Reference proteome</keyword>
<reference evidence="1" key="1">
    <citation type="thesis" date="2020" institute="ProQuest LLC" country="789 East Eisenhower Parkway, Ann Arbor, MI, USA">
        <title>Comparative Genomics and Chromosome Evolution.</title>
        <authorList>
            <person name="Mudd A.B."/>
        </authorList>
    </citation>
    <scope>NUCLEOTIDE SEQUENCE</scope>
    <source>
        <strain evidence="1">237g6f4</strain>
        <tissue evidence="1">Blood</tissue>
    </source>
</reference>
<gene>
    <name evidence="1" type="ORF">GDO81_022121</name>
</gene>
<sequence length="94" mass="10553">MGRGSKRLISLSPSPPTRYGFAHWRPLHPNIYNVSVYNQVAVCSALQLPAGRLTFPSAGRHLCVLWGCHMPGHLSLQSPLRRSPFHFLSLIFVF</sequence>
<protein>
    <submittedName>
        <fullName evidence="1">Uncharacterized protein</fullName>
    </submittedName>
</protein>
<dbReference type="EMBL" id="WNYA01018810">
    <property type="protein sequence ID" value="KAG8538762.1"/>
    <property type="molecule type" value="Genomic_DNA"/>
</dbReference>
<evidence type="ECO:0000313" key="1">
    <source>
        <dbReference type="EMBL" id="KAG8538762.1"/>
    </source>
</evidence>
<proteinExistence type="predicted"/>
<name>A0AAV6YNL9_ENGPU</name>